<name>A0A7X3H8G6_9GAMM</name>
<dbReference type="SUPFAM" id="SSF52309">
    <property type="entry name" value="N-(deoxy)ribosyltransferase-like"/>
    <property type="match status" value="1"/>
</dbReference>
<evidence type="ECO:0000256" key="1">
    <source>
        <dbReference type="SAM" id="MobiDB-lite"/>
    </source>
</evidence>
<feature type="region of interest" description="Disordered" evidence="1">
    <location>
        <begin position="1"/>
        <end position="29"/>
    </location>
</feature>
<evidence type="ECO:0000313" key="2">
    <source>
        <dbReference type="EMBL" id="MWK56955.1"/>
    </source>
</evidence>
<dbReference type="InterPro" id="IPR025518">
    <property type="entry name" value="DUF4406"/>
</dbReference>
<organism evidence="2 3">
    <name type="scientific">Metapseudomonas otitidis</name>
    <dbReference type="NCBI Taxonomy" id="319939"/>
    <lineage>
        <taxon>Bacteria</taxon>
        <taxon>Pseudomonadati</taxon>
        <taxon>Pseudomonadota</taxon>
        <taxon>Gammaproteobacteria</taxon>
        <taxon>Pseudomonadales</taxon>
        <taxon>Pseudomonadaceae</taxon>
        <taxon>Metapseudomonas</taxon>
    </lineage>
</organism>
<proteinExistence type="predicted"/>
<evidence type="ECO:0000313" key="3">
    <source>
        <dbReference type="Proteomes" id="UP000461288"/>
    </source>
</evidence>
<protein>
    <submittedName>
        <fullName evidence="2">DUF4406 domain-containing protein</fullName>
    </submittedName>
</protein>
<sequence>MKRIYLSGPMSGLPDENRPAFNAEATRLR</sequence>
<dbReference type="EMBL" id="WTFN01000027">
    <property type="protein sequence ID" value="MWK56955.1"/>
    <property type="molecule type" value="Genomic_DNA"/>
</dbReference>
<comment type="caution">
    <text evidence="2">The sequence shown here is derived from an EMBL/GenBank/DDBJ whole genome shotgun (WGS) entry which is preliminary data.</text>
</comment>
<gene>
    <name evidence="2" type="ORF">GO594_13290</name>
</gene>
<dbReference type="RefSeq" id="WP_160481072.1">
    <property type="nucleotide sequence ID" value="NZ_WTFN01000027.1"/>
</dbReference>
<reference evidence="2 3" key="1">
    <citation type="submission" date="2019-12" db="EMBL/GenBank/DDBJ databases">
        <title>Draft genome sequence of Pseudomonas otitidis recovered from a chicken carcass.</title>
        <authorList>
            <person name="Vieira T.R."/>
            <person name="Oliviera E.F.C."/>
            <person name="Silva N.M.V."/>
            <person name="Sambrano G.E."/>
            <person name="Cibulski S.P."/>
            <person name="Cardoso M.R.I."/>
        </authorList>
    </citation>
    <scope>NUCLEOTIDE SEQUENCE [LARGE SCALE GENOMIC DNA]</scope>
    <source>
        <strain evidence="2 3">25_K</strain>
    </source>
</reference>
<accession>A0A7X3H8G6</accession>
<feature type="non-terminal residue" evidence="2">
    <location>
        <position position="29"/>
    </location>
</feature>
<dbReference type="Pfam" id="PF14359">
    <property type="entry name" value="DUF4406"/>
    <property type="match status" value="1"/>
</dbReference>
<dbReference type="Proteomes" id="UP000461288">
    <property type="component" value="Unassembled WGS sequence"/>
</dbReference>
<dbReference type="AlphaFoldDB" id="A0A7X3H8G6"/>